<dbReference type="PANTHER" id="PTHR10890">
    <property type="entry name" value="CYSTEINYL-TRNA SYNTHETASE"/>
    <property type="match status" value="1"/>
</dbReference>
<feature type="non-terminal residue" evidence="6">
    <location>
        <position position="289"/>
    </location>
</feature>
<evidence type="ECO:0000256" key="4">
    <source>
        <dbReference type="ARBA" id="ARBA00022840"/>
    </source>
</evidence>
<feature type="non-terminal residue" evidence="6">
    <location>
        <position position="1"/>
    </location>
</feature>
<accession>A0ABS2YS37</accession>
<dbReference type="InterPro" id="IPR024909">
    <property type="entry name" value="Cys-tRNA/MSH_ligase"/>
</dbReference>
<name>A0ABS2YS37_POLSP</name>
<comment type="caution">
    <text evidence="6">The sequence shown here is derived from an EMBL/GenBank/DDBJ whole genome shotgun (WGS) entry which is preliminary data.</text>
</comment>
<dbReference type="EMBL" id="JAAWVQ010178199">
    <property type="protein sequence ID" value="MBN3288718.1"/>
    <property type="molecule type" value="Genomic_DNA"/>
</dbReference>
<evidence type="ECO:0000256" key="1">
    <source>
        <dbReference type="ARBA" id="ARBA00005594"/>
    </source>
</evidence>
<evidence type="ECO:0000256" key="2">
    <source>
        <dbReference type="ARBA" id="ARBA00022598"/>
    </source>
</evidence>
<evidence type="ECO:0000256" key="3">
    <source>
        <dbReference type="ARBA" id="ARBA00022741"/>
    </source>
</evidence>
<proteinExistence type="inferred from homology"/>
<dbReference type="InterPro" id="IPR032678">
    <property type="entry name" value="tRNA-synt_1_cat_dom"/>
</dbReference>
<evidence type="ECO:0000313" key="7">
    <source>
        <dbReference type="Proteomes" id="UP001166093"/>
    </source>
</evidence>
<keyword evidence="7" id="KW-1185">Reference proteome</keyword>
<reference evidence="6" key="1">
    <citation type="journal article" date="2021" name="Cell">
        <title>Tracing the genetic footprints of vertebrate landing in non-teleost ray-finned fishes.</title>
        <authorList>
            <person name="Bi X."/>
            <person name="Wang K."/>
            <person name="Yang L."/>
            <person name="Pan H."/>
            <person name="Jiang H."/>
            <person name="Wei Q."/>
            <person name="Fang M."/>
            <person name="Yu H."/>
            <person name="Zhu C."/>
            <person name="Cai Y."/>
            <person name="He Y."/>
            <person name="Gan X."/>
            <person name="Zeng H."/>
            <person name="Yu D."/>
            <person name="Zhu Y."/>
            <person name="Jiang H."/>
            <person name="Qiu Q."/>
            <person name="Yang H."/>
            <person name="Zhang Y.E."/>
            <person name="Wang W."/>
            <person name="Zhu M."/>
            <person name="He S."/>
            <person name="Zhang G."/>
        </authorList>
    </citation>
    <scope>NUCLEOTIDE SEQUENCE</scope>
    <source>
        <strain evidence="6">Pddl_001</strain>
    </source>
</reference>
<evidence type="ECO:0000313" key="6">
    <source>
        <dbReference type="EMBL" id="MBN3288718.1"/>
    </source>
</evidence>
<evidence type="ECO:0000259" key="5">
    <source>
        <dbReference type="Pfam" id="PF01406"/>
    </source>
</evidence>
<sequence length="289" mass="31918">NARDFALWKASKPQEPFWESPWGKGRPGWHIECSTIASTVFASQLDIHSGGIDLAFPHHENEIAQCEFRMFCLLTKYRSAIDYSDASMNEAKSVLSSILSYFNDAGAYMTERLLCQSVDEGFLWESCKIECTDTPRAVDAIIGLIHHGNQQLQAVTKGGQSSRSPAVFGAFLSCIEEFLDTVGVAVKENAVSTTKHSMLAPNKARESSPGTLPSVVEQLVSFRSQVRSYALATDELAPVLSVCSELSEERKCQPKEHRKQEIREREPLLKACDVLLRDLAALGDGTGIF</sequence>
<dbReference type="PANTHER" id="PTHR10890:SF27">
    <property type="entry name" value="CYSTEINE--TRNA LIGASE, MITOCHONDRIAL-RELATED"/>
    <property type="match status" value="1"/>
</dbReference>
<dbReference type="PRINTS" id="PR00983">
    <property type="entry name" value="TRNASYNTHCYS"/>
</dbReference>
<keyword evidence="3" id="KW-0547">Nucleotide-binding</keyword>
<comment type="similarity">
    <text evidence="1">Belongs to the class-I aminoacyl-tRNA synthetase family.</text>
</comment>
<dbReference type="Pfam" id="PF01406">
    <property type="entry name" value="tRNA-synt_1e"/>
    <property type="match status" value="1"/>
</dbReference>
<keyword evidence="2" id="KW-0436">Ligase</keyword>
<feature type="domain" description="tRNA synthetases class I catalytic" evidence="5">
    <location>
        <begin position="2"/>
        <end position="66"/>
    </location>
</feature>
<keyword evidence="4" id="KW-0067">ATP-binding</keyword>
<dbReference type="Proteomes" id="UP001166093">
    <property type="component" value="Unassembled WGS sequence"/>
</dbReference>
<gene>
    <name evidence="6" type="primary">Cars2_1</name>
    <name evidence="6" type="ORF">GTO93_0002889</name>
</gene>
<dbReference type="SUPFAM" id="SSF52374">
    <property type="entry name" value="Nucleotidylyl transferase"/>
    <property type="match status" value="1"/>
</dbReference>
<dbReference type="InterPro" id="IPR014729">
    <property type="entry name" value="Rossmann-like_a/b/a_fold"/>
</dbReference>
<dbReference type="Gene3D" id="3.40.50.620">
    <property type="entry name" value="HUPs"/>
    <property type="match status" value="1"/>
</dbReference>
<protein>
    <submittedName>
        <fullName evidence="6">SYCM protein</fullName>
    </submittedName>
</protein>
<organism evidence="6 7">
    <name type="scientific">Polyodon spathula</name>
    <name type="common">North American paddlefish</name>
    <name type="synonym">Squalus spathula</name>
    <dbReference type="NCBI Taxonomy" id="7913"/>
    <lineage>
        <taxon>Eukaryota</taxon>
        <taxon>Metazoa</taxon>
        <taxon>Chordata</taxon>
        <taxon>Craniata</taxon>
        <taxon>Vertebrata</taxon>
        <taxon>Euteleostomi</taxon>
        <taxon>Actinopterygii</taxon>
        <taxon>Chondrostei</taxon>
        <taxon>Acipenseriformes</taxon>
        <taxon>Polyodontidae</taxon>
        <taxon>Polyodon</taxon>
    </lineage>
</organism>